<sequence length="284" mass="32047">MTIFLKVLIKLIKEQLNSISSTLEYQSNHPSIYNQALSLEKKYIIDGLETKIVSFVGTGDDEADSKTITKLIEDFRVQIQNKQEAHDKPRDEGETLKMMSDLIFHTNAFFAKLDKYNKPEGSESASSGKLRLINHRFYNTPEDIIYFTAAGYLGEEIFKPSNNIDLKIRTDKEAAVLSRIQSLSERIRPEYGLSERRKRAEEALKDLSMDNLSIITPKSSSSFGIPFLSLGGIFSVKVPTTLFNPSEGRFGKLFNLADSLVKEMTELEFRPSELDEGAISKATI</sequence>
<dbReference type="EMBL" id="UGOW01000001">
    <property type="protein sequence ID" value="STY19379.1"/>
    <property type="molecule type" value="Genomic_DNA"/>
</dbReference>
<accession>A0A378KZ06</accession>
<dbReference type="EMBL" id="LNYR01000021">
    <property type="protein sequence ID" value="KTD49283.1"/>
    <property type="molecule type" value="Genomic_DNA"/>
</dbReference>
<evidence type="ECO:0000313" key="2">
    <source>
        <dbReference type="EMBL" id="STY19379.1"/>
    </source>
</evidence>
<reference evidence="1 3" key="1">
    <citation type="submission" date="2015-11" db="EMBL/GenBank/DDBJ databases">
        <title>Genomic analysis of 38 Legionella species identifies large and diverse effector repertoires.</title>
        <authorList>
            <person name="Burstein D."/>
            <person name="Amaro F."/>
            <person name="Zusman T."/>
            <person name="Lifshitz Z."/>
            <person name="Cohen O."/>
            <person name="Gilbert J.A."/>
            <person name="Pupko T."/>
            <person name="Shuman H.A."/>
            <person name="Segal G."/>
        </authorList>
    </citation>
    <scope>NUCLEOTIDE SEQUENCE [LARGE SCALE GENOMIC DNA]</scope>
    <source>
        <strain evidence="1 3">ATCC 49507</strain>
    </source>
</reference>
<name>A0A378KZ06_9GAMM</name>
<dbReference type="OrthoDB" id="5651291at2"/>
<proteinExistence type="predicted"/>
<protein>
    <recommendedName>
        <fullName evidence="5">Coiled-coil protein</fullName>
    </recommendedName>
</protein>
<dbReference type="Proteomes" id="UP000254230">
    <property type="component" value="Unassembled WGS sequence"/>
</dbReference>
<evidence type="ECO:0000313" key="4">
    <source>
        <dbReference type="Proteomes" id="UP000254230"/>
    </source>
</evidence>
<evidence type="ECO:0008006" key="5">
    <source>
        <dbReference type="Google" id="ProtNLM"/>
    </source>
</evidence>
<dbReference type="RefSeq" id="WP_058473900.1">
    <property type="nucleotide sequence ID" value="NZ_CAAAIL010000002.1"/>
</dbReference>
<reference evidence="2 4" key="2">
    <citation type="submission" date="2018-06" db="EMBL/GenBank/DDBJ databases">
        <authorList>
            <consortium name="Pathogen Informatics"/>
            <person name="Doyle S."/>
        </authorList>
    </citation>
    <scope>NUCLEOTIDE SEQUENCE [LARGE SCALE GENOMIC DNA]</scope>
    <source>
        <strain evidence="2 4">NCTC12376</strain>
    </source>
</reference>
<dbReference type="AlphaFoldDB" id="A0A378KZ06"/>
<gene>
    <name evidence="1" type="ORF">Lqua_1735</name>
    <name evidence="2" type="ORF">NCTC12376_03218</name>
</gene>
<organism evidence="2 4">
    <name type="scientific">Legionella quateirensis</name>
    <dbReference type="NCBI Taxonomy" id="45072"/>
    <lineage>
        <taxon>Bacteria</taxon>
        <taxon>Pseudomonadati</taxon>
        <taxon>Pseudomonadota</taxon>
        <taxon>Gammaproteobacteria</taxon>
        <taxon>Legionellales</taxon>
        <taxon>Legionellaceae</taxon>
        <taxon>Legionella</taxon>
    </lineage>
</organism>
<keyword evidence="3" id="KW-1185">Reference proteome</keyword>
<evidence type="ECO:0000313" key="1">
    <source>
        <dbReference type="EMBL" id="KTD49283.1"/>
    </source>
</evidence>
<evidence type="ECO:0000313" key="3">
    <source>
        <dbReference type="Proteomes" id="UP000054639"/>
    </source>
</evidence>
<dbReference type="Proteomes" id="UP000054639">
    <property type="component" value="Unassembled WGS sequence"/>
</dbReference>